<evidence type="ECO:0000313" key="2">
    <source>
        <dbReference type="Proteomes" id="UP000238877"/>
    </source>
</evidence>
<dbReference type="Proteomes" id="UP000238877">
    <property type="component" value="Unassembled WGS sequence"/>
</dbReference>
<dbReference type="EMBL" id="PPDF01000003">
    <property type="protein sequence ID" value="PQL25947.1"/>
    <property type="molecule type" value="Genomic_DNA"/>
</dbReference>
<name>A0A2S7ZS23_9FIRM</name>
<comment type="caution">
    <text evidence="1">The sequence shown here is derived from an EMBL/GenBank/DDBJ whole genome shotgun (WGS) entry which is preliminary data.</text>
</comment>
<accession>A0A2S7ZS23</accession>
<sequence length="154" mass="17730">MSHIDKLDTFEVACKHFLGDFSNFKNLISTQVQSLDGLEWSFDKGSTKVCSADEKGLKKRCKVGVAYRLQVELSQVDAETIWTEFSRFWGATTLNQLERVYSNEELGRYRFIANNSIGDEITCDIYLPNEWNIPQLNMLGCISARYRKVDIQEV</sequence>
<proteinExistence type="predicted"/>
<gene>
    <name evidence="1" type="ORF">VTHSUH11_00920</name>
</gene>
<reference evidence="1 2" key="1">
    <citation type="submission" date="2018-01" db="EMBL/GenBank/DDBJ databases">
        <title>Draft genome sequences of clinical isolates and type strains of oral Veillonella including Veillonella infantum sp., nov.</title>
        <authorList>
            <person name="Mashima I."/>
            <person name="Liao Y.-C."/>
            <person name="Sabharwal A."/>
            <person name="Haase E.M."/>
            <person name="Nakazawa F."/>
            <person name="Scannapieco F.A."/>
        </authorList>
    </citation>
    <scope>NUCLEOTIDE SEQUENCE [LARGE SCALE GENOMIC DNA]</scope>
    <source>
        <strain evidence="1 2">Y6</strain>
    </source>
</reference>
<evidence type="ECO:0000313" key="1">
    <source>
        <dbReference type="EMBL" id="PQL25947.1"/>
    </source>
</evidence>
<dbReference type="RefSeq" id="WP_105092311.1">
    <property type="nucleotide sequence ID" value="NZ_PPDF01000003.1"/>
</dbReference>
<dbReference type="STRING" id="1110546.GCA_001078375_01521"/>
<protein>
    <submittedName>
        <fullName evidence="1">Uncharacterized protein</fullName>
    </submittedName>
</protein>
<organism evidence="1 2">
    <name type="scientific">Veillonella tobetsuensis</name>
    <dbReference type="NCBI Taxonomy" id="1110546"/>
    <lineage>
        <taxon>Bacteria</taxon>
        <taxon>Bacillati</taxon>
        <taxon>Bacillota</taxon>
        <taxon>Negativicutes</taxon>
        <taxon>Veillonellales</taxon>
        <taxon>Veillonellaceae</taxon>
        <taxon>Veillonella</taxon>
    </lineage>
</organism>
<dbReference type="AlphaFoldDB" id="A0A2S7ZS23"/>